<name>A0AA36HT06_9DINO</name>
<organism evidence="2 3">
    <name type="scientific">Effrenium voratum</name>
    <dbReference type="NCBI Taxonomy" id="2562239"/>
    <lineage>
        <taxon>Eukaryota</taxon>
        <taxon>Sar</taxon>
        <taxon>Alveolata</taxon>
        <taxon>Dinophyceae</taxon>
        <taxon>Suessiales</taxon>
        <taxon>Symbiodiniaceae</taxon>
        <taxon>Effrenium</taxon>
    </lineage>
</organism>
<dbReference type="AlphaFoldDB" id="A0AA36HT06"/>
<sequence length="366" mass="38777">MEALTGSGSDVSRPATARTPRNSPIATDEAKCWEAEDLPKNFSLSAELWRLREALARAGKDQPTKVSELEVQRLREALVRSHAKLQRYEADQEAHTEPDTARTTVAPQEHRSMSMYFTNFTPTKPDNSTQRGSGVAVPVAQSVMSPAPKTRSSVSPPPGRVSVSPLRIMRSDISSSPPARPVALSPQPWRARGRLTDGALVSPAVSQAVSPPRPERLWAARVQPSATPQAPLPGMLAAAAMAATAVAAASAASATAPVANTTLTPKVYKHNPVPAGRAQVASRVTLREAQWTTPRAGTPASTVLRVAPPALAAATARRVPVSPQQVTRPGSLSAPPVLLLSDALSPQRPRVAPVTPISSKELRMLK</sequence>
<dbReference type="EMBL" id="CAUJNA010000258">
    <property type="protein sequence ID" value="CAJ1374526.1"/>
    <property type="molecule type" value="Genomic_DNA"/>
</dbReference>
<comment type="caution">
    <text evidence="2">The sequence shown here is derived from an EMBL/GenBank/DDBJ whole genome shotgun (WGS) entry which is preliminary data.</text>
</comment>
<feature type="compositionally biased region" description="Polar residues" evidence="1">
    <location>
        <begin position="1"/>
        <end position="10"/>
    </location>
</feature>
<evidence type="ECO:0000313" key="3">
    <source>
        <dbReference type="Proteomes" id="UP001178507"/>
    </source>
</evidence>
<accession>A0AA36HT06</accession>
<keyword evidence="3" id="KW-1185">Reference proteome</keyword>
<protein>
    <submittedName>
        <fullName evidence="2">Uncharacterized protein</fullName>
    </submittedName>
</protein>
<gene>
    <name evidence="2" type="ORF">EVOR1521_LOCUS4057</name>
</gene>
<evidence type="ECO:0000256" key="1">
    <source>
        <dbReference type="SAM" id="MobiDB-lite"/>
    </source>
</evidence>
<reference evidence="2" key="1">
    <citation type="submission" date="2023-08" db="EMBL/GenBank/DDBJ databases">
        <authorList>
            <person name="Chen Y."/>
            <person name="Shah S."/>
            <person name="Dougan E. K."/>
            <person name="Thang M."/>
            <person name="Chan C."/>
        </authorList>
    </citation>
    <scope>NUCLEOTIDE SEQUENCE</scope>
</reference>
<dbReference type="Proteomes" id="UP001178507">
    <property type="component" value="Unassembled WGS sequence"/>
</dbReference>
<feature type="region of interest" description="Disordered" evidence="1">
    <location>
        <begin position="1"/>
        <end position="28"/>
    </location>
</feature>
<evidence type="ECO:0000313" key="2">
    <source>
        <dbReference type="EMBL" id="CAJ1374526.1"/>
    </source>
</evidence>
<feature type="region of interest" description="Disordered" evidence="1">
    <location>
        <begin position="144"/>
        <end position="163"/>
    </location>
</feature>
<proteinExistence type="predicted"/>